<evidence type="ECO:0000256" key="1">
    <source>
        <dbReference type="ARBA" id="ARBA00009497"/>
    </source>
</evidence>
<dbReference type="PROSITE" id="PS00818">
    <property type="entry name" value="DPS_1"/>
    <property type="match status" value="1"/>
</dbReference>
<dbReference type="SUPFAM" id="SSF47240">
    <property type="entry name" value="Ferritin-like"/>
    <property type="match status" value="1"/>
</dbReference>
<organism evidence="4 5">
    <name type="scientific">Nocardia jinanensis</name>
    <dbReference type="NCBI Taxonomy" id="382504"/>
    <lineage>
        <taxon>Bacteria</taxon>
        <taxon>Bacillati</taxon>
        <taxon>Actinomycetota</taxon>
        <taxon>Actinomycetes</taxon>
        <taxon>Mycobacteriales</taxon>
        <taxon>Nocardiaceae</taxon>
        <taxon>Nocardia</taxon>
    </lineage>
</organism>
<dbReference type="InterPro" id="IPR008331">
    <property type="entry name" value="Ferritin_DPS_dom"/>
</dbReference>
<reference evidence="4" key="1">
    <citation type="journal article" date="2014" name="Int. J. Syst. Evol. Microbiol.">
        <title>Complete genome sequence of Corynebacterium casei LMG S-19264T (=DSM 44701T), isolated from a smear-ripened cheese.</title>
        <authorList>
            <consortium name="US DOE Joint Genome Institute (JGI-PGF)"/>
            <person name="Walter F."/>
            <person name="Albersmeier A."/>
            <person name="Kalinowski J."/>
            <person name="Ruckert C."/>
        </authorList>
    </citation>
    <scope>NUCLEOTIDE SEQUENCE</scope>
    <source>
        <strain evidence="4">CGMCC 4.3508</strain>
    </source>
</reference>
<evidence type="ECO:0000313" key="5">
    <source>
        <dbReference type="Proteomes" id="UP000638263"/>
    </source>
</evidence>
<sequence>MNVPIKSTLDPEQQHITGEALRATVIDLIDLSLIAKQAHWNVLGRNFRSVHLALDELVTAAREFTDDAAERATSIGVSPDGRAATVAKEAAGLAFPDGWQQDTDVIEAIVKNLSTVIVRLRERIEVTEKADPVSQDLLITIAARLEQLHWMWQAQLSSA</sequence>
<evidence type="ECO:0000256" key="2">
    <source>
        <dbReference type="RuleBase" id="RU003875"/>
    </source>
</evidence>
<proteinExistence type="inferred from homology"/>
<dbReference type="EMBL" id="BMMH01000014">
    <property type="protein sequence ID" value="GGL32900.1"/>
    <property type="molecule type" value="Genomic_DNA"/>
</dbReference>
<dbReference type="PRINTS" id="PR01346">
    <property type="entry name" value="HELNAPAPROT"/>
</dbReference>
<dbReference type="CDD" id="cd01043">
    <property type="entry name" value="DPS"/>
    <property type="match status" value="1"/>
</dbReference>
<keyword evidence="5" id="KW-1185">Reference proteome</keyword>
<dbReference type="PANTHER" id="PTHR42932">
    <property type="entry name" value="GENERAL STRESS PROTEIN 20U"/>
    <property type="match status" value="1"/>
</dbReference>
<dbReference type="RefSeq" id="WP_058855183.1">
    <property type="nucleotide sequence ID" value="NZ_BMMH01000014.1"/>
</dbReference>
<reference evidence="4" key="2">
    <citation type="submission" date="2020-09" db="EMBL/GenBank/DDBJ databases">
        <authorList>
            <person name="Sun Q."/>
            <person name="Zhou Y."/>
        </authorList>
    </citation>
    <scope>NUCLEOTIDE SEQUENCE</scope>
    <source>
        <strain evidence="4">CGMCC 4.3508</strain>
    </source>
</reference>
<dbReference type="InterPro" id="IPR002177">
    <property type="entry name" value="DPS_DNA-bd"/>
</dbReference>
<accession>A0A917VWJ3</accession>
<dbReference type="GO" id="GO:0016722">
    <property type="term" value="F:oxidoreductase activity, acting on metal ions"/>
    <property type="evidence" value="ECO:0007669"/>
    <property type="project" value="InterPro"/>
</dbReference>
<dbReference type="Gene3D" id="1.20.1260.10">
    <property type="match status" value="1"/>
</dbReference>
<dbReference type="InterPro" id="IPR023188">
    <property type="entry name" value="DPS_DNA-bd_CS"/>
</dbReference>
<dbReference type="Pfam" id="PF00210">
    <property type="entry name" value="Ferritin"/>
    <property type="match status" value="1"/>
</dbReference>
<comment type="similarity">
    <text evidence="1 2">Belongs to the Dps family.</text>
</comment>
<feature type="domain" description="Ferritin/DPS" evidence="3">
    <location>
        <begin position="19"/>
        <end position="157"/>
    </location>
</feature>
<dbReference type="AlphaFoldDB" id="A0A917VWJ3"/>
<name>A0A917VWJ3_9NOCA</name>
<dbReference type="InterPro" id="IPR012347">
    <property type="entry name" value="Ferritin-like"/>
</dbReference>
<protein>
    <submittedName>
        <fullName evidence="4">DNA starvation/stationary phase protection protein</fullName>
    </submittedName>
</protein>
<dbReference type="PANTHER" id="PTHR42932:SF2">
    <property type="entry name" value="DNA PROTECTION DURING STARVATION PROTEIN 1"/>
    <property type="match status" value="1"/>
</dbReference>
<evidence type="ECO:0000259" key="3">
    <source>
        <dbReference type="Pfam" id="PF00210"/>
    </source>
</evidence>
<dbReference type="InterPro" id="IPR009078">
    <property type="entry name" value="Ferritin-like_SF"/>
</dbReference>
<dbReference type="GO" id="GO:0008199">
    <property type="term" value="F:ferric iron binding"/>
    <property type="evidence" value="ECO:0007669"/>
    <property type="project" value="InterPro"/>
</dbReference>
<comment type="caution">
    <text evidence="4">The sequence shown here is derived from an EMBL/GenBank/DDBJ whole genome shotgun (WGS) entry which is preliminary data.</text>
</comment>
<evidence type="ECO:0000313" key="4">
    <source>
        <dbReference type="EMBL" id="GGL32900.1"/>
    </source>
</evidence>
<dbReference type="PIRSF" id="PIRSF005900">
    <property type="entry name" value="Dps"/>
    <property type="match status" value="1"/>
</dbReference>
<dbReference type="Proteomes" id="UP000638263">
    <property type="component" value="Unassembled WGS sequence"/>
</dbReference>
<gene>
    <name evidence="4" type="primary">dps</name>
    <name evidence="4" type="ORF">GCM10011588_54720</name>
</gene>